<dbReference type="AlphaFoldDB" id="A0A813L466"/>
<evidence type="ECO:0000256" key="1">
    <source>
        <dbReference type="ARBA" id="ARBA00022723"/>
    </source>
</evidence>
<feature type="region of interest" description="Disordered" evidence="5">
    <location>
        <begin position="21"/>
        <end position="44"/>
    </location>
</feature>
<dbReference type="SUPFAM" id="SSF90229">
    <property type="entry name" value="CCCH zinc finger"/>
    <property type="match status" value="1"/>
</dbReference>
<keyword evidence="1 4" id="KW-0479">Metal-binding</keyword>
<evidence type="ECO:0000256" key="5">
    <source>
        <dbReference type="SAM" id="MobiDB-lite"/>
    </source>
</evidence>
<keyword evidence="2 4" id="KW-0863">Zinc-finger</keyword>
<dbReference type="SMART" id="SM00356">
    <property type="entry name" value="ZnF_C3H1"/>
    <property type="match status" value="2"/>
</dbReference>
<dbReference type="EMBL" id="CAJNNW010032909">
    <property type="protein sequence ID" value="CAE8716121.1"/>
    <property type="molecule type" value="Genomic_DNA"/>
</dbReference>
<evidence type="ECO:0000313" key="7">
    <source>
        <dbReference type="EMBL" id="CAE8716121.1"/>
    </source>
</evidence>
<dbReference type="Proteomes" id="UP000626109">
    <property type="component" value="Unassembled WGS sequence"/>
</dbReference>
<feature type="region of interest" description="Disordered" evidence="5">
    <location>
        <begin position="344"/>
        <end position="392"/>
    </location>
</feature>
<sequence>MQPMNSMNSMNMVQRGPQDDQMFEQPMQGYPAASSQGSGVLEPPPPTKRMAKQLVKTRFCKHHFRGFCRYQDKCAYAHNMEDLQPRPNLTKTKICVSFMSGNCTQSNCNYAHGMEELRQELQNAYGDEIDGAMLDKMGFGLPTTAAGPSPPGLPSHGGHQQGRQMQQMPQAPQMQMQMPQLQTQMPQTQMPQIQQMQLPHTKAQQMQTPQSQVQQMQMQRRQQEQQQMQQQMQQLQQQMQQMQEMQPRQNAQLHSYQSKQQQQQQQSNYQQQPQQQAVQVQHLLKLCYDLEEELHHVQSQGVPQQPQDISNQQMLHQQILDLKDQIQGANEMIHQAPVHPELREQSMTPGASAWAPPSSNGSLLTGMDGNGHGIASSANGSVRLKVPSPDSASFRKEMTSYGSLPEIMQDYARDMSLSSQLGNATSSEPRVVFNEMEHSIQSQLDTEAQEIMGSLVLSANLRDDFATTSLSSLPPTPSHLYQSRCSTFGSLPAYSMSHALQERLDKLAGSQSNPEGAPEGEASRWSALSEKLLRGKRQSMLLEGKSLLSNDHGRLSASEEQLVVYIFLCQPIWIPVFPQLAKRCMNMIASRLRQQMSGQSPSESHLRLLFKGSPPGGGSQGSSSSSVRIKPKEEPPAPSTSAMGGLLTNVRQLKDRRANEVARWSRSLDVLPEMRKVVQATRTCDFLPFPGNSDEEEEEDED</sequence>
<protein>
    <recommendedName>
        <fullName evidence="6">C3H1-type domain-containing protein</fullName>
    </recommendedName>
</protein>
<dbReference type="InterPro" id="IPR036855">
    <property type="entry name" value="Znf_CCCH_sf"/>
</dbReference>
<evidence type="ECO:0000256" key="2">
    <source>
        <dbReference type="ARBA" id="ARBA00022771"/>
    </source>
</evidence>
<dbReference type="GO" id="GO:0008270">
    <property type="term" value="F:zinc ion binding"/>
    <property type="evidence" value="ECO:0007669"/>
    <property type="project" value="UniProtKB-KW"/>
</dbReference>
<evidence type="ECO:0000259" key="6">
    <source>
        <dbReference type="PROSITE" id="PS50103"/>
    </source>
</evidence>
<organism evidence="7 8">
    <name type="scientific">Polarella glacialis</name>
    <name type="common">Dinoflagellate</name>
    <dbReference type="NCBI Taxonomy" id="89957"/>
    <lineage>
        <taxon>Eukaryota</taxon>
        <taxon>Sar</taxon>
        <taxon>Alveolata</taxon>
        <taxon>Dinophyceae</taxon>
        <taxon>Suessiales</taxon>
        <taxon>Suessiaceae</taxon>
        <taxon>Polarella</taxon>
    </lineage>
</organism>
<evidence type="ECO:0000313" key="8">
    <source>
        <dbReference type="Proteomes" id="UP000626109"/>
    </source>
</evidence>
<proteinExistence type="predicted"/>
<keyword evidence="3 4" id="KW-0862">Zinc</keyword>
<feature type="zinc finger region" description="C3H1-type" evidence="4">
    <location>
        <begin position="54"/>
        <end position="81"/>
    </location>
</feature>
<dbReference type="InterPro" id="IPR000571">
    <property type="entry name" value="Znf_CCCH"/>
</dbReference>
<evidence type="ECO:0000256" key="4">
    <source>
        <dbReference type="PROSITE-ProRule" id="PRU00723"/>
    </source>
</evidence>
<feature type="region of interest" description="Disordered" evidence="5">
    <location>
        <begin position="595"/>
        <end position="646"/>
    </location>
</feature>
<feature type="domain" description="C3H1-type" evidence="6">
    <location>
        <begin position="89"/>
        <end position="115"/>
    </location>
</feature>
<feature type="domain" description="C3H1-type" evidence="6">
    <location>
        <begin position="54"/>
        <end position="81"/>
    </location>
</feature>
<gene>
    <name evidence="7" type="ORF">PGLA2088_LOCUS38929</name>
</gene>
<feature type="compositionally biased region" description="Low complexity" evidence="5">
    <location>
        <begin position="154"/>
        <end position="270"/>
    </location>
</feature>
<name>A0A813L466_POLGL</name>
<reference evidence="7" key="1">
    <citation type="submission" date="2021-02" db="EMBL/GenBank/DDBJ databases">
        <authorList>
            <person name="Dougan E. K."/>
            <person name="Rhodes N."/>
            <person name="Thang M."/>
            <person name="Chan C."/>
        </authorList>
    </citation>
    <scope>NUCLEOTIDE SEQUENCE</scope>
</reference>
<dbReference type="PROSITE" id="PS50103">
    <property type="entry name" value="ZF_C3H1"/>
    <property type="match status" value="2"/>
</dbReference>
<evidence type="ECO:0000256" key="3">
    <source>
        <dbReference type="ARBA" id="ARBA00022833"/>
    </source>
</evidence>
<dbReference type="Gene3D" id="4.10.1000.10">
    <property type="entry name" value="Zinc finger, CCCH-type"/>
    <property type="match status" value="2"/>
</dbReference>
<feature type="zinc finger region" description="C3H1-type" evidence="4">
    <location>
        <begin position="89"/>
        <end position="115"/>
    </location>
</feature>
<feature type="region of interest" description="Disordered" evidence="5">
    <location>
        <begin position="140"/>
        <end position="270"/>
    </location>
</feature>
<comment type="caution">
    <text evidence="7">The sequence shown here is derived from an EMBL/GenBank/DDBJ whole genome shotgun (WGS) entry which is preliminary data.</text>
</comment>
<accession>A0A813L466</accession>